<sequence length="100" mass="11571">MRSRNFVVILFFSSSLCFQINGDISCCASPLMLGKEERRRIRGGEEVFPFIDERKEEKVVVGGYGKDPWHATESFPCKWIEMKATNGQLDPEPYWPRTHS</sequence>
<name>A0ACC2MRT0_PERAE</name>
<gene>
    <name evidence="1" type="ORF">MRB53_001126</name>
</gene>
<reference evidence="1 2" key="1">
    <citation type="journal article" date="2022" name="Hortic Res">
        <title>A haplotype resolved chromosomal level avocado genome allows analysis of novel avocado genes.</title>
        <authorList>
            <person name="Nath O."/>
            <person name="Fletcher S.J."/>
            <person name="Hayward A."/>
            <person name="Shaw L.M."/>
            <person name="Masouleh A.K."/>
            <person name="Furtado A."/>
            <person name="Henry R.J."/>
            <person name="Mitter N."/>
        </authorList>
    </citation>
    <scope>NUCLEOTIDE SEQUENCE [LARGE SCALE GENOMIC DNA]</scope>
    <source>
        <strain evidence="2">cv. Hass</strain>
    </source>
</reference>
<comment type="caution">
    <text evidence="1">The sequence shown here is derived from an EMBL/GenBank/DDBJ whole genome shotgun (WGS) entry which is preliminary data.</text>
</comment>
<dbReference type="Proteomes" id="UP001234297">
    <property type="component" value="Chromosome 1"/>
</dbReference>
<organism evidence="1 2">
    <name type="scientific">Persea americana</name>
    <name type="common">Avocado</name>
    <dbReference type="NCBI Taxonomy" id="3435"/>
    <lineage>
        <taxon>Eukaryota</taxon>
        <taxon>Viridiplantae</taxon>
        <taxon>Streptophyta</taxon>
        <taxon>Embryophyta</taxon>
        <taxon>Tracheophyta</taxon>
        <taxon>Spermatophyta</taxon>
        <taxon>Magnoliopsida</taxon>
        <taxon>Magnoliidae</taxon>
        <taxon>Laurales</taxon>
        <taxon>Lauraceae</taxon>
        <taxon>Persea</taxon>
    </lineage>
</organism>
<dbReference type="EMBL" id="CM056809">
    <property type="protein sequence ID" value="KAJ8648103.1"/>
    <property type="molecule type" value="Genomic_DNA"/>
</dbReference>
<accession>A0ACC2MRT0</accession>
<proteinExistence type="predicted"/>
<evidence type="ECO:0000313" key="1">
    <source>
        <dbReference type="EMBL" id="KAJ8648103.1"/>
    </source>
</evidence>
<keyword evidence="2" id="KW-1185">Reference proteome</keyword>
<evidence type="ECO:0000313" key="2">
    <source>
        <dbReference type="Proteomes" id="UP001234297"/>
    </source>
</evidence>
<protein>
    <submittedName>
        <fullName evidence="1">Uncharacterized protein</fullName>
    </submittedName>
</protein>